<name>A0A0K1PG06_9BACT</name>
<keyword evidence="7" id="KW-0560">Oxidoreductase</keyword>
<dbReference type="KEGG" id="vin:AKJ08_2837"/>
<evidence type="ECO:0000256" key="3">
    <source>
        <dbReference type="ARBA" id="ARBA00022723"/>
    </source>
</evidence>
<dbReference type="STRING" id="1391653.AKJ08_2837"/>
<dbReference type="GO" id="GO:0046872">
    <property type="term" value="F:metal ion binding"/>
    <property type="evidence" value="ECO:0007669"/>
    <property type="project" value="UniProtKB-KW"/>
</dbReference>
<keyword evidence="11" id="KW-1185">Reference proteome</keyword>
<dbReference type="GO" id="GO:0050313">
    <property type="term" value="F:sulfur dioxygenase activity"/>
    <property type="evidence" value="ECO:0007669"/>
    <property type="project" value="InterPro"/>
</dbReference>
<evidence type="ECO:0000259" key="9">
    <source>
        <dbReference type="SMART" id="SM00849"/>
    </source>
</evidence>
<evidence type="ECO:0000256" key="2">
    <source>
        <dbReference type="ARBA" id="ARBA00006759"/>
    </source>
</evidence>
<evidence type="ECO:0000256" key="7">
    <source>
        <dbReference type="ARBA" id="ARBA00023002"/>
    </source>
</evidence>
<keyword evidence="3" id="KW-0479">Metal-binding</keyword>
<sequence>MLFRQLFDPESSTYTYLLADEATGEAVIIDPVLEQAERDLALIEALGLKLVYVIDTHVHADHITASDLLRKRTGCTTILSEKAGVECADRPVKDGDRIRFGSQELEVLETPGHTSGCLSFVTGDRAMAFTGDALLIGGTGRTDFQQGDAHQLYRSITEKLFRLPESTVVYPGHDYKGRTASTIGDEKRLNPRLGQGKTEEDFVEIMANLGLPYPKKIDAALPANLRCGSAQAPSMEHVDS</sequence>
<reference evidence="10 11" key="1">
    <citation type="submission" date="2015-08" db="EMBL/GenBank/DDBJ databases">
        <authorList>
            <person name="Babu N.S."/>
            <person name="Beckwith C.J."/>
            <person name="Beseler K.G."/>
            <person name="Brison A."/>
            <person name="Carone J.V."/>
            <person name="Caskin T.P."/>
            <person name="Diamond M."/>
            <person name="Durham M.E."/>
            <person name="Foxe J.M."/>
            <person name="Go M."/>
            <person name="Henderson B.A."/>
            <person name="Jones I.B."/>
            <person name="McGettigan J.A."/>
            <person name="Micheletti S.J."/>
            <person name="Nasrallah M.E."/>
            <person name="Ortiz D."/>
            <person name="Piller C.R."/>
            <person name="Privatt S.R."/>
            <person name="Schneider S.L."/>
            <person name="Sharp S."/>
            <person name="Smith T.C."/>
            <person name="Stanton J.D."/>
            <person name="Ullery H.E."/>
            <person name="Wilson R.J."/>
            <person name="Serrano M.G."/>
            <person name="Buck G."/>
            <person name="Lee V."/>
            <person name="Wang Y."/>
            <person name="Carvalho R."/>
            <person name="Voegtly L."/>
            <person name="Shi R."/>
            <person name="Duckworth R."/>
            <person name="Johnson A."/>
            <person name="Loviza R."/>
            <person name="Walstead R."/>
            <person name="Shah Z."/>
            <person name="Kiflezghi M."/>
            <person name="Wade K."/>
            <person name="Ball S.L."/>
            <person name="Bradley K.W."/>
            <person name="Asai D.J."/>
            <person name="Bowman C.A."/>
            <person name="Russell D.A."/>
            <person name="Pope W.H."/>
            <person name="Jacobs-Sera D."/>
            <person name="Hendrix R.W."/>
            <person name="Hatfull G.F."/>
        </authorList>
    </citation>
    <scope>NUCLEOTIDE SEQUENCE [LARGE SCALE GENOMIC DNA]</scope>
    <source>
        <strain evidence="10 11">DSM 27710</strain>
    </source>
</reference>
<keyword evidence="6" id="KW-0007">Acetylation</keyword>
<keyword evidence="4" id="KW-0809">Transit peptide</keyword>
<keyword evidence="10" id="KW-0378">Hydrolase</keyword>
<proteinExistence type="inferred from homology"/>
<dbReference type="OrthoDB" id="9784009at2"/>
<organism evidence="10 11">
    <name type="scientific">Vulgatibacter incomptus</name>
    <dbReference type="NCBI Taxonomy" id="1391653"/>
    <lineage>
        <taxon>Bacteria</taxon>
        <taxon>Pseudomonadati</taxon>
        <taxon>Myxococcota</taxon>
        <taxon>Myxococcia</taxon>
        <taxon>Myxococcales</taxon>
        <taxon>Cystobacterineae</taxon>
        <taxon>Vulgatibacteraceae</taxon>
        <taxon>Vulgatibacter</taxon>
    </lineage>
</organism>
<evidence type="ECO:0000313" key="10">
    <source>
        <dbReference type="EMBL" id="AKU92450.1"/>
    </source>
</evidence>
<dbReference type="InterPro" id="IPR044528">
    <property type="entry name" value="POD-like_MBL-fold"/>
</dbReference>
<dbReference type="Pfam" id="PF00753">
    <property type="entry name" value="Lactamase_B"/>
    <property type="match status" value="1"/>
</dbReference>
<dbReference type="AlphaFoldDB" id="A0A0K1PG06"/>
<evidence type="ECO:0000313" key="11">
    <source>
        <dbReference type="Proteomes" id="UP000055590"/>
    </source>
</evidence>
<gene>
    <name evidence="10" type="ORF">AKJ08_2837</name>
</gene>
<keyword evidence="8" id="KW-0408">Iron</keyword>
<dbReference type="InterPro" id="IPR036866">
    <property type="entry name" value="RibonucZ/Hydroxyglut_hydro"/>
</dbReference>
<dbReference type="PANTHER" id="PTHR43084">
    <property type="entry name" value="PERSULFIDE DIOXYGENASE ETHE1"/>
    <property type="match status" value="1"/>
</dbReference>
<dbReference type="Gene3D" id="3.60.15.10">
    <property type="entry name" value="Ribonuclease Z/Hydroxyacylglutathione hydrolase-like"/>
    <property type="match status" value="1"/>
</dbReference>
<protein>
    <submittedName>
        <fullName evidence="10">Hydroxyacylglutathione hydrolase</fullName>
    </submittedName>
</protein>
<dbReference type="InterPro" id="IPR001279">
    <property type="entry name" value="Metallo-B-lactamas"/>
</dbReference>
<dbReference type="Proteomes" id="UP000055590">
    <property type="component" value="Chromosome"/>
</dbReference>
<evidence type="ECO:0000256" key="1">
    <source>
        <dbReference type="ARBA" id="ARBA00001954"/>
    </source>
</evidence>
<evidence type="ECO:0000256" key="5">
    <source>
        <dbReference type="ARBA" id="ARBA00022964"/>
    </source>
</evidence>
<dbReference type="PANTHER" id="PTHR43084:SF1">
    <property type="entry name" value="PERSULFIDE DIOXYGENASE ETHE1, MITOCHONDRIAL"/>
    <property type="match status" value="1"/>
</dbReference>
<dbReference type="InterPro" id="IPR051682">
    <property type="entry name" value="Mito_Persulfide_Diox"/>
</dbReference>
<dbReference type="GO" id="GO:0070813">
    <property type="term" value="P:hydrogen sulfide metabolic process"/>
    <property type="evidence" value="ECO:0007669"/>
    <property type="project" value="TreeGrafter"/>
</dbReference>
<feature type="domain" description="Metallo-beta-lactamase" evidence="9">
    <location>
        <begin position="12"/>
        <end position="173"/>
    </location>
</feature>
<evidence type="ECO:0000256" key="8">
    <source>
        <dbReference type="ARBA" id="ARBA00023004"/>
    </source>
</evidence>
<dbReference type="SUPFAM" id="SSF56281">
    <property type="entry name" value="Metallo-hydrolase/oxidoreductase"/>
    <property type="match status" value="1"/>
</dbReference>
<comment type="similarity">
    <text evidence="2">Belongs to the metallo-beta-lactamase superfamily. Glyoxalase II family.</text>
</comment>
<evidence type="ECO:0000256" key="4">
    <source>
        <dbReference type="ARBA" id="ARBA00022946"/>
    </source>
</evidence>
<evidence type="ECO:0000256" key="6">
    <source>
        <dbReference type="ARBA" id="ARBA00022990"/>
    </source>
</evidence>
<dbReference type="EMBL" id="CP012332">
    <property type="protein sequence ID" value="AKU92450.1"/>
    <property type="molecule type" value="Genomic_DNA"/>
</dbReference>
<dbReference type="SMART" id="SM00849">
    <property type="entry name" value="Lactamase_B"/>
    <property type="match status" value="1"/>
</dbReference>
<dbReference type="GO" id="GO:0016787">
    <property type="term" value="F:hydrolase activity"/>
    <property type="evidence" value="ECO:0007669"/>
    <property type="project" value="UniProtKB-KW"/>
</dbReference>
<dbReference type="PATRIC" id="fig|1391653.3.peg.2955"/>
<keyword evidence="5" id="KW-0223">Dioxygenase</keyword>
<comment type="cofactor">
    <cofactor evidence="1">
        <name>Fe(2+)</name>
        <dbReference type="ChEBI" id="CHEBI:29033"/>
    </cofactor>
</comment>
<dbReference type="RefSeq" id="WP_050726617.1">
    <property type="nucleotide sequence ID" value="NZ_CP012332.1"/>
</dbReference>
<accession>A0A0K1PG06</accession>
<dbReference type="CDD" id="cd07724">
    <property type="entry name" value="POD-like_MBL-fold"/>
    <property type="match status" value="1"/>
</dbReference>
<dbReference type="GO" id="GO:0006749">
    <property type="term" value="P:glutathione metabolic process"/>
    <property type="evidence" value="ECO:0007669"/>
    <property type="project" value="InterPro"/>
</dbReference>
<dbReference type="FunFam" id="3.60.15.10:FF:000013">
    <property type="entry name" value="Persulfide dioxygenase ETHE1, mitochondrial"/>
    <property type="match status" value="1"/>
</dbReference>